<dbReference type="Gene3D" id="1.25.40.10">
    <property type="entry name" value="Tetratricopeptide repeat domain"/>
    <property type="match status" value="4"/>
</dbReference>
<protein>
    <submittedName>
        <fullName evidence="4">Sulfotransferase</fullName>
    </submittedName>
</protein>
<accession>A0ABY5TR58</accession>
<name>A0ABY5TR58_9GAMM</name>
<dbReference type="Pfam" id="PF00515">
    <property type="entry name" value="TPR_1"/>
    <property type="match status" value="1"/>
</dbReference>
<evidence type="ECO:0000256" key="3">
    <source>
        <dbReference type="PROSITE-ProRule" id="PRU00339"/>
    </source>
</evidence>
<dbReference type="SUPFAM" id="SSF52540">
    <property type="entry name" value="P-loop containing nucleoside triphosphate hydrolases"/>
    <property type="match status" value="2"/>
</dbReference>
<reference evidence="4" key="1">
    <citation type="submission" date="2022-08" db="EMBL/GenBank/DDBJ databases">
        <title>Catabolic pathway analysis in culturable SAR92 clade bacteria reveals their overlooked roles in DMSP degradation in coastal seas.</title>
        <authorList>
            <person name="He X."/>
            <person name="Zhang X."/>
            <person name="Zhang Y."/>
        </authorList>
    </citation>
    <scope>NUCLEOTIDE SEQUENCE</scope>
    <source>
        <strain evidence="4">H455</strain>
    </source>
</reference>
<sequence>MSGQLEPKIKKAALLTLLRQYDEAEAILTEILQLDPLNKATINGLKILFSEKIKSPKPAKPLPDKTFMPAHIAFENGHYNQSIEICNSLIKIYPNSKLLVNLAGVASTRLGLLDQAIVYYNRAIQIDPSFAVAHNNKGASLKDKEDLEPALHSYKEAIRLEPEYAEAHSNMGAVLGSLGEHQEALKSFSKALKLKPKFPDALNNKGIVLAAIGDNEAAIEAFSTAIQLHPNYAEAHLHKANSYTHLGDNKMALEFYTKAARLNPRLSPAHLGICQSKKIEVDDPQINIMTALLDDLVLPNKDKANLNFALANVHEGLHNYALAFEFYAAGNRLKKKESQYTIVTDQTLFSAIKPIFKKGPPKLSYGRDLEQKAKSVPIFILGMPRSGSSLVEQIISSHSKVFGAGELESLAKSIKNINWDTQSLSKQQLHSCRNDYLEALGQLSEKEFITDKMPVNFRWIGFILAAIPEAKIINIQRDKLATCWSIYKHNFSSTGNGYANDLNDISAYYDLYTDLMEFWRSLYPNSIYDLDYEKLTENQTEETQKVLNYIGVEWEDACVDFHQNKRAVSTSSARQVRKKMYQNSSQQWRKFENQILPILGLVSKEVTQLPVMKNMDPPQELILPIVKMFESEDNEGALKALNHLLERYPQSSVLLNNKGLVLAKKLRRYDEALDCLNKALEINPLLADAHNSLAVMYKEIGDIALAEQSVRTALSIKEDYPEAHNLLGIVLKAKGDSNGAAESYKRAIEIAPEFAIGHRHLSSVKKYSSFDNQCEQMQRLLDNPSAPECDKIDLNFALGKAYEDIKDYNRAFDHFVEGNRLRKSELNYDLQSDKKLFSGVLQTFMGNVPSLLPGEDFENEISQTPIFILGMPRSGSTLAEQILSSHSKVFGAGELNTLNDCIKTLDWQGITLSKKQLQQVRSYYLENTAGISNLPYVTDKMPLNFRWTGLILSAIPEAKIIYTVRDARATCWSIFKTYFASNGNGFSHDLADLEHYQKMQVDLMGFFKAKYPGRIFELNYETLTENQEQETRKLLDYVGLDWEQRCMDFHKNKRAVLTASNNQVTQKLYKNSSEAWRNYEKNLTDFF</sequence>
<dbReference type="InterPro" id="IPR011990">
    <property type="entry name" value="TPR-like_helical_dom_sf"/>
</dbReference>
<dbReference type="Gene3D" id="3.40.50.300">
    <property type="entry name" value="P-loop containing nucleotide triphosphate hydrolases"/>
    <property type="match status" value="2"/>
</dbReference>
<feature type="repeat" description="TPR" evidence="3">
    <location>
        <begin position="199"/>
        <end position="232"/>
    </location>
</feature>
<dbReference type="EMBL" id="CP103416">
    <property type="protein sequence ID" value="UVW35116.1"/>
    <property type="molecule type" value="Genomic_DNA"/>
</dbReference>
<keyword evidence="2 3" id="KW-0802">TPR repeat</keyword>
<feature type="repeat" description="TPR" evidence="3">
    <location>
        <begin position="721"/>
        <end position="754"/>
    </location>
</feature>
<feature type="repeat" description="TPR" evidence="3">
    <location>
        <begin position="131"/>
        <end position="164"/>
    </location>
</feature>
<keyword evidence="5" id="KW-1185">Reference proteome</keyword>
<dbReference type="Pfam" id="PF13432">
    <property type="entry name" value="TPR_16"/>
    <property type="match status" value="2"/>
</dbReference>
<evidence type="ECO:0000313" key="4">
    <source>
        <dbReference type="EMBL" id="UVW35116.1"/>
    </source>
</evidence>
<gene>
    <name evidence="4" type="ORF">NYF23_00580</name>
</gene>
<dbReference type="SMART" id="SM00028">
    <property type="entry name" value="TPR"/>
    <property type="match status" value="11"/>
</dbReference>
<dbReference type="PANTHER" id="PTHR44858:SF1">
    <property type="entry name" value="UDP-N-ACETYLGLUCOSAMINE--PEPTIDE N-ACETYLGLUCOSAMINYLTRANSFERASE SPINDLY-RELATED"/>
    <property type="match status" value="1"/>
</dbReference>
<keyword evidence="1" id="KW-0677">Repeat</keyword>
<feature type="repeat" description="TPR" evidence="3">
    <location>
        <begin position="165"/>
        <end position="198"/>
    </location>
</feature>
<evidence type="ECO:0000256" key="2">
    <source>
        <dbReference type="ARBA" id="ARBA00022803"/>
    </source>
</evidence>
<evidence type="ECO:0000256" key="1">
    <source>
        <dbReference type="ARBA" id="ARBA00022737"/>
    </source>
</evidence>
<dbReference type="Pfam" id="PF13181">
    <property type="entry name" value="TPR_8"/>
    <property type="match status" value="3"/>
</dbReference>
<feature type="repeat" description="TPR" evidence="3">
    <location>
        <begin position="97"/>
        <end position="130"/>
    </location>
</feature>
<evidence type="ECO:0000313" key="5">
    <source>
        <dbReference type="Proteomes" id="UP001059934"/>
    </source>
</evidence>
<dbReference type="PROSITE" id="PS50005">
    <property type="entry name" value="TPR"/>
    <property type="match status" value="6"/>
</dbReference>
<organism evidence="4 5">
    <name type="scientific">SAR92 clade bacterium H455</name>
    <dbReference type="NCBI Taxonomy" id="2974818"/>
    <lineage>
        <taxon>Bacteria</taxon>
        <taxon>Pseudomonadati</taxon>
        <taxon>Pseudomonadota</taxon>
        <taxon>Gammaproteobacteria</taxon>
        <taxon>Cellvibrionales</taxon>
        <taxon>Porticoccaceae</taxon>
        <taxon>SAR92 clade</taxon>
    </lineage>
</organism>
<dbReference type="InterPro" id="IPR019734">
    <property type="entry name" value="TPR_rpt"/>
</dbReference>
<dbReference type="SUPFAM" id="SSF48452">
    <property type="entry name" value="TPR-like"/>
    <property type="match status" value="2"/>
</dbReference>
<dbReference type="Pfam" id="PF13469">
    <property type="entry name" value="Sulfotransfer_3"/>
    <property type="match status" value="2"/>
</dbReference>
<dbReference type="InterPro" id="IPR050498">
    <property type="entry name" value="Ycf3"/>
</dbReference>
<proteinExistence type="predicted"/>
<dbReference type="Proteomes" id="UP001059934">
    <property type="component" value="Chromosome"/>
</dbReference>
<dbReference type="PROSITE" id="PS50293">
    <property type="entry name" value="TPR_REGION"/>
    <property type="match status" value="1"/>
</dbReference>
<dbReference type="InterPro" id="IPR027417">
    <property type="entry name" value="P-loop_NTPase"/>
</dbReference>
<dbReference type="PANTHER" id="PTHR44858">
    <property type="entry name" value="TETRATRICOPEPTIDE REPEAT PROTEIN 6"/>
    <property type="match status" value="1"/>
</dbReference>
<feature type="repeat" description="TPR" evidence="3">
    <location>
        <begin position="233"/>
        <end position="266"/>
    </location>
</feature>